<dbReference type="Proteomes" id="UP001056035">
    <property type="component" value="Chromosome"/>
</dbReference>
<keyword evidence="4" id="KW-1185">Reference proteome</keyword>
<name>A0ABY5DPY4_9ACTN</name>
<evidence type="ECO:0000313" key="3">
    <source>
        <dbReference type="EMBL" id="UTI62969.1"/>
    </source>
</evidence>
<keyword evidence="2" id="KW-0472">Membrane</keyword>
<accession>A0ABY5DPY4</accession>
<feature type="region of interest" description="Disordered" evidence="1">
    <location>
        <begin position="59"/>
        <end position="81"/>
    </location>
</feature>
<evidence type="ECO:0000313" key="4">
    <source>
        <dbReference type="Proteomes" id="UP001056035"/>
    </source>
</evidence>
<protein>
    <submittedName>
        <fullName evidence="3">Uncharacterized protein</fullName>
    </submittedName>
</protein>
<keyword evidence="2" id="KW-1133">Transmembrane helix</keyword>
<dbReference type="RefSeq" id="WP_254569704.1">
    <property type="nucleotide sequence ID" value="NZ_CP098502.1"/>
</dbReference>
<gene>
    <name evidence="3" type="ORF">NBH00_16580</name>
</gene>
<evidence type="ECO:0000256" key="2">
    <source>
        <dbReference type="SAM" id="Phobius"/>
    </source>
</evidence>
<sequence length="81" mass="9011">MTFVLIAGYIPAMILVLIGGMVWSSRTPDSDTAHELGDRICRRKGSDRRHLELPYVGVERRAGERRGAQPAQAEQPARHVS</sequence>
<keyword evidence="2" id="KW-0812">Transmembrane</keyword>
<reference evidence="3 4" key="1">
    <citation type="submission" date="2022-06" db="EMBL/GenBank/DDBJ databases">
        <title>Paraconexibacter antarcticus.</title>
        <authorList>
            <person name="Kim C.S."/>
        </authorList>
    </citation>
    <scope>NUCLEOTIDE SEQUENCE [LARGE SCALE GENOMIC DNA]</scope>
    <source>
        <strain evidence="3 4">02-257</strain>
    </source>
</reference>
<evidence type="ECO:0000256" key="1">
    <source>
        <dbReference type="SAM" id="MobiDB-lite"/>
    </source>
</evidence>
<dbReference type="EMBL" id="CP098502">
    <property type="protein sequence ID" value="UTI62969.1"/>
    <property type="molecule type" value="Genomic_DNA"/>
</dbReference>
<organism evidence="3 4">
    <name type="scientific">Paraconexibacter antarcticus</name>
    <dbReference type="NCBI Taxonomy" id="2949664"/>
    <lineage>
        <taxon>Bacteria</taxon>
        <taxon>Bacillati</taxon>
        <taxon>Actinomycetota</taxon>
        <taxon>Thermoleophilia</taxon>
        <taxon>Solirubrobacterales</taxon>
        <taxon>Paraconexibacteraceae</taxon>
        <taxon>Paraconexibacter</taxon>
    </lineage>
</organism>
<feature type="transmembrane region" description="Helical" evidence="2">
    <location>
        <begin position="6"/>
        <end position="24"/>
    </location>
</feature>
<proteinExistence type="predicted"/>